<organism evidence="1 2">
    <name type="scientific">Photobacterium lutimaris</name>
    <dbReference type="NCBI Taxonomy" id="388278"/>
    <lineage>
        <taxon>Bacteria</taxon>
        <taxon>Pseudomonadati</taxon>
        <taxon>Pseudomonadota</taxon>
        <taxon>Gammaproteobacteria</taxon>
        <taxon>Vibrionales</taxon>
        <taxon>Vibrionaceae</taxon>
        <taxon>Photobacterium</taxon>
    </lineage>
</organism>
<reference evidence="1 2" key="1">
    <citation type="submission" date="2018-03" db="EMBL/GenBank/DDBJ databases">
        <title>Whole genome sequencing of Histamine producing bacteria.</title>
        <authorList>
            <person name="Butler K."/>
        </authorList>
    </citation>
    <scope>NUCLEOTIDE SEQUENCE [LARGE SCALE GENOMIC DNA]</scope>
    <source>
        <strain evidence="1 2">JCM 13586</strain>
    </source>
</reference>
<proteinExistence type="predicted"/>
<dbReference type="Proteomes" id="UP000241222">
    <property type="component" value="Unassembled WGS sequence"/>
</dbReference>
<name>A0A2T3ITJ7_9GAMM</name>
<protein>
    <submittedName>
        <fullName evidence="1">Uncharacterized protein</fullName>
    </submittedName>
</protein>
<evidence type="ECO:0000313" key="2">
    <source>
        <dbReference type="Proteomes" id="UP000241222"/>
    </source>
</evidence>
<gene>
    <name evidence="1" type="ORF">C9I99_21110</name>
</gene>
<evidence type="ECO:0000313" key="1">
    <source>
        <dbReference type="EMBL" id="PSU31689.1"/>
    </source>
</evidence>
<dbReference type="EMBL" id="PYMH01000013">
    <property type="protein sequence ID" value="PSU31689.1"/>
    <property type="molecule type" value="Genomic_DNA"/>
</dbReference>
<dbReference type="AlphaFoldDB" id="A0A2T3ITJ7"/>
<sequence>MAKSSIKDKNTIEQLIRADFRLISQILCGTDPAIALEEYGVKFSDLDKMSKPYASEAIHESLIAIHKNNLERKSIFADPNLFESFFDEFRFRFIRFENVLKALALKASSEMILQHEPKVANSIKTISRLRHEYLDYFDGYYRQHCRKRIEKYPDYREKLMKRLGSNAAQRKAYKPSYAEILQMKSAYREAVELEMSGSSLLLHVAETALVDINQIKFAVPEIGK</sequence>
<dbReference type="RefSeq" id="WP_107350820.1">
    <property type="nucleotide sequence ID" value="NZ_PYMH01000013.1"/>
</dbReference>
<keyword evidence="2" id="KW-1185">Reference proteome</keyword>
<comment type="caution">
    <text evidence="1">The sequence shown here is derived from an EMBL/GenBank/DDBJ whole genome shotgun (WGS) entry which is preliminary data.</text>
</comment>
<accession>A0A2T3ITJ7</accession>